<evidence type="ECO:0000313" key="8">
    <source>
        <dbReference type="EMBL" id="EJT79136.1"/>
    </source>
</evidence>
<dbReference type="RefSeq" id="XP_009220281.1">
    <property type="nucleotide sequence ID" value="XM_009222017.1"/>
</dbReference>
<feature type="transmembrane region" description="Helical" evidence="6">
    <location>
        <begin position="73"/>
        <end position="97"/>
    </location>
</feature>
<name>J3NSH3_GAET3</name>
<reference evidence="8" key="3">
    <citation type="submission" date="2010-09" db="EMBL/GenBank/DDBJ databases">
        <title>Annotation of Gaeumannomyces graminis var. tritici R3-111a-1.</title>
        <authorList>
            <consortium name="The Broad Institute Genome Sequencing Platform"/>
            <person name="Ma L.-J."/>
            <person name="Dead R."/>
            <person name="Young S.K."/>
            <person name="Zeng Q."/>
            <person name="Gargeya S."/>
            <person name="Fitzgerald M."/>
            <person name="Haas B."/>
            <person name="Abouelleil A."/>
            <person name="Alvarado L."/>
            <person name="Arachchi H.M."/>
            <person name="Berlin A."/>
            <person name="Brown A."/>
            <person name="Chapman S.B."/>
            <person name="Chen Z."/>
            <person name="Dunbar C."/>
            <person name="Freedman E."/>
            <person name="Gearin G."/>
            <person name="Gellesch M."/>
            <person name="Goldberg J."/>
            <person name="Griggs A."/>
            <person name="Gujja S."/>
            <person name="Heiman D."/>
            <person name="Howarth C."/>
            <person name="Larson L."/>
            <person name="Lui A."/>
            <person name="MacDonald P.J.P."/>
            <person name="Mehta T."/>
            <person name="Montmayeur A."/>
            <person name="Murphy C."/>
            <person name="Neiman D."/>
            <person name="Pearson M."/>
            <person name="Priest M."/>
            <person name="Roberts A."/>
            <person name="Saif S."/>
            <person name="Shea T."/>
            <person name="Shenoy N."/>
            <person name="Sisk P."/>
            <person name="Stolte C."/>
            <person name="Sykes S."/>
            <person name="Yandava C."/>
            <person name="Wortman J."/>
            <person name="Nusbaum C."/>
            <person name="Birren B."/>
        </authorList>
    </citation>
    <scope>NUCLEOTIDE SEQUENCE</scope>
    <source>
        <strain evidence="8">R3-111a-1</strain>
    </source>
</reference>
<dbReference type="HOGENOM" id="CLU_109915_0_0_1"/>
<accession>J3NSH3</accession>
<dbReference type="VEuPathDB" id="FungiDB:GGTG_04225"/>
<organism evidence="8">
    <name type="scientific">Gaeumannomyces tritici (strain R3-111a-1)</name>
    <name type="common">Wheat and barley take-all root rot fungus</name>
    <name type="synonym">Gaeumannomyces graminis var. tritici</name>
    <dbReference type="NCBI Taxonomy" id="644352"/>
    <lineage>
        <taxon>Eukaryota</taxon>
        <taxon>Fungi</taxon>
        <taxon>Dikarya</taxon>
        <taxon>Ascomycota</taxon>
        <taxon>Pezizomycotina</taxon>
        <taxon>Sordariomycetes</taxon>
        <taxon>Sordariomycetidae</taxon>
        <taxon>Magnaporthales</taxon>
        <taxon>Magnaporthaceae</taxon>
        <taxon>Gaeumannomyces</taxon>
    </lineage>
</organism>
<evidence type="ECO:0000256" key="1">
    <source>
        <dbReference type="ARBA" id="ARBA00004141"/>
    </source>
</evidence>
<dbReference type="AlphaFoldDB" id="J3NSH3"/>
<keyword evidence="3 6" id="KW-1133">Transmembrane helix</keyword>
<reference evidence="8" key="2">
    <citation type="submission" date="2010-07" db="EMBL/GenBank/DDBJ databases">
        <authorList>
            <consortium name="The Broad Institute Genome Sequencing Platform"/>
            <consortium name="Broad Institute Genome Sequencing Center for Infectious Disease"/>
            <person name="Ma L.-J."/>
            <person name="Dead R."/>
            <person name="Young S."/>
            <person name="Zeng Q."/>
            <person name="Koehrsen M."/>
            <person name="Alvarado L."/>
            <person name="Berlin A."/>
            <person name="Chapman S.B."/>
            <person name="Chen Z."/>
            <person name="Freedman E."/>
            <person name="Gellesch M."/>
            <person name="Goldberg J."/>
            <person name="Griggs A."/>
            <person name="Gujja S."/>
            <person name="Heilman E.R."/>
            <person name="Heiman D."/>
            <person name="Hepburn T."/>
            <person name="Howarth C."/>
            <person name="Jen D."/>
            <person name="Larson L."/>
            <person name="Mehta T."/>
            <person name="Neiman D."/>
            <person name="Pearson M."/>
            <person name="Roberts A."/>
            <person name="Saif S."/>
            <person name="Shea T."/>
            <person name="Shenoy N."/>
            <person name="Sisk P."/>
            <person name="Stolte C."/>
            <person name="Sykes S."/>
            <person name="Walk T."/>
            <person name="White J."/>
            <person name="Yandava C."/>
            <person name="Haas B."/>
            <person name="Nusbaum C."/>
            <person name="Birren B."/>
        </authorList>
    </citation>
    <scope>NUCLEOTIDE SEQUENCE</scope>
    <source>
        <strain evidence="8">R3-111a-1</strain>
    </source>
</reference>
<gene>
    <name evidence="9" type="primary">20344683</name>
    <name evidence="8" type="ORF">GGTG_04225</name>
</gene>
<keyword evidence="2 6" id="KW-0812">Transmembrane</keyword>
<dbReference type="FunCoup" id="J3NSH3">
    <property type="interactions" value="77"/>
</dbReference>
<dbReference type="OrthoDB" id="2117453at2759"/>
<keyword evidence="10" id="KW-1185">Reference proteome</keyword>
<feature type="transmembrane region" description="Helical" evidence="6">
    <location>
        <begin position="12"/>
        <end position="30"/>
    </location>
</feature>
<evidence type="ECO:0000256" key="4">
    <source>
        <dbReference type="ARBA" id="ARBA00023136"/>
    </source>
</evidence>
<evidence type="ECO:0000259" key="7">
    <source>
        <dbReference type="Pfam" id="PF01284"/>
    </source>
</evidence>
<evidence type="ECO:0000256" key="3">
    <source>
        <dbReference type="ARBA" id="ARBA00022989"/>
    </source>
</evidence>
<feature type="compositionally biased region" description="Low complexity" evidence="5">
    <location>
        <begin position="151"/>
        <end position="170"/>
    </location>
</feature>
<dbReference type="InterPro" id="IPR008253">
    <property type="entry name" value="Marvel"/>
</dbReference>
<evidence type="ECO:0000313" key="9">
    <source>
        <dbReference type="EnsemblFungi" id="EJT79136"/>
    </source>
</evidence>
<evidence type="ECO:0000256" key="6">
    <source>
        <dbReference type="SAM" id="Phobius"/>
    </source>
</evidence>
<dbReference type="PANTHER" id="PTHR37451:SF5">
    <property type="entry name" value="MARVEL DOMAIN-CONTAINING PROTEIN"/>
    <property type="match status" value="1"/>
</dbReference>
<dbReference type="Pfam" id="PF01284">
    <property type="entry name" value="MARVEL"/>
    <property type="match status" value="1"/>
</dbReference>
<dbReference type="GO" id="GO:0016020">
    <property type="term" value="C:membrane"/>
    <property type="evidence" value="ECO:0007669"/>
    <property type="project" value="UniProtKB-SubCell"/>
</dbReference>
<feature type="domain" description="MARVEL" evidence="7">
    <location>
        <begin position="4"/>
        <end position="130"/>
    </location>
</feature>
<reference evidence="9" key="4">
    <citation type="journal article" date="2015" name="G3 (Bethesda)">
        <title>Genome sequences of three phytopathogenic species of the Magnaporthaceae family of fungi.</title>
        <authorList>
            <person name="Okagaki L.H."/>
            <person name="Nunes C.C."/>
            <person name="Sailsbery J."/>
            <person name="Clay B."/>
            <person name="Brown D."/>
            <person name="John T."/>
            <person name="Oh Y."/>
            <person name="Young N."/>
            <person name="Fitzgerald M."/>
            <person name="Haas B.J."/>
            <person name="Zeng Q."/>
            <person name="Young S."/>
            <person name="Adiconis X."/>
            <person name="Fan L."/>
            <person name="Levin J.Z."/>
            <person name="Mitchell T.K."/>
            <person name="Okubara P.A."/>
            <person name="Farman M.L."/>
            <person name="Kohn L.M."/>
            <person name="Birren B."/>
            <person name="Ma L.-J."/>
            <person name="Dean R.A."/>
        </authorList>
    </citation>
    <scope>NUCLEOTIDE SEQUENCE</scope>
    <source>
        <strain evidence="9">R3-111a-1</strain>
    </source>
</reference>
<evidence type="ECO:0000256" key="2">
    <source>
        <dbReference type="ARBA" id="ARBA00022692"/>
    </source>
</evidence>
<dbReference type="PANTHER" id="PTHR37451">
    <property type="entry name" value="MARVEL DOMAIN"/>
    <property type="match status" value="1"/>
</dbReference>
<proteinExistence type="predicted"/>
<evidence type="ECO:0000256" key="5">
    <source>
        <dbReference type="SAM" id="MobiDB-lite"/>
    </source>
</evidence>
<dbReference type="Proteomes" id="UP000006039">
    <property type="component" value="Unassembled WGS sequence"/>
</dbReference>
<dbReference type="EMBL" id="GL385396">
    <property type="protein sequence ID" value="EJT79136.1"/>
    <property type="molecule type" value="Genomic_DNA"/>
</dbReference>
<feature type="region of interest" description="Disordered" evidence="5">
    <location>
        <begin position="151"/>
        <end position="185"/>
    </location>
</feature>
<protein>
    <recommendedName>
        <fullName evidence="7">MARVEL domain-containing protein</fullName>
    </recommendedName>
</protein>
<comment type="subcellular location">
    <subcellularLocation>
        <location evidence="1">Membrane</location>
        <topology evidence="1">Multi-pass membrane protein</topology>
    </subcellularLocation>
</comment>
<dbReference type="GeneID" id="20344683"/>
<reference evidence="9" key="5">
    <citation type="submission" date="2018-04" db="UniProtKB">
        <authorList>
            <consortium name="EnsemblFungi"/>
        </authorList>
    </citation>
    <scope>IDENTIFICATION</scope>
    <source>
        <strain evidence="9">R3-111a-1</strain>
    </source>
</reference>
<keyword evidence="4 6" id="KW-0472">Membrane</keyword>
<sequence>MISLILPIRATQAVFSIIVMGLSGYVANWYHFSTLTESPSQVNFQVFSAVFSILSVAYLEGSQRFFPRAANPIAALAIEAINVIFFFSGFIALAVFINGLVFCRGTVCGSARASTAFSSFLWLLWSASLGLTAMAHLRNNGGGLSLGGFGRRSSGSGAMSQTQPQQPSPSGGAGPSLEKKTDSVA</sequence>
<dbReference type="STRING" id="644352.J3NSH3"/>
<dbReference type="EnsemblFungi" id="EJT79136">
    <property type="protein sequence ID" value="EJT79136"/>
    <property type="gene ID" value="GGTG_04225"/>
</dbReference>
<evidence type="ECO:0000313" key="10">
    <source>
        <dbReference type="Proteomes" id="UP000006039"/>
    </source>
</evidence>
<reference evidence="10" key="1">
    <citation type="submission" date="2010-07" db="EMBL/GenBank/DDBJ databases">
        <title>The genome sequence of Gaeumannomyces graminis var. tritici strain R3-111a-1.</title>
        <authorList>
            <consortium name="The Broad Institute Genome Sequencing Platform"/>
            <person name="Ma L.-J."/>
            <person name="Dead R."/>
            <person name="Young S."/>
            <person name="Zeng Q."/>
            <person name="Koehrsen M."/>
            <person name="Alvarado L."/>
            <person name="Berlin A."/>
            <person name="Chapman S.B."/>
            <person name="Chen Z."/>
            <person name="Freedman E."/>
            <person name="Gellesch M."/>
            <person name="Goldberg J."/>
            <person name="Griggs A."/>
            <person name="Gujja S."/>
            <person name="Heilman E.R."/>
            <person name="Heiman D."/>
            <person name="Hepburn T."/>
            <person name="Howarth C."/>
            <person name="Jen D."/>
            <person name="Larson L."/>
            <person name="Mehta T."/>
            <person name="Neiman D."/>
            <person name="Pearson M."/>
            <person name="Roberts A."/>
            <person name="Saif S."/>
            <person name="Shea T."/>
            <person name="Shenoy N."/>
            <person name="Sisk P."/>
            <person name="Stolte C."/>
            <person name="Sykes S."/>
            <person name="Walk T."/>
            <person name="White J."/>
            <person name="Yandava C."/>
            <person name="Haas B."/>
            <person name="Nusbaum C."/>
            <person name="Birren B."/>
        </authorList>
    </citation>
    <scope>NUCLEOTIDE SEQUENCE [LARGE SCALE GENOMIC DNA]</scope>
    <source>
        <strain evidence="10">R3-111a-1</strain>
    </source>
</reference>
<dbReference type="eggNOG" id="ENOG502S9HG">
    <property type="taxonomic scope" value="Eukaryota"/>
</dbReference>
<feature type="transmembrane region" description="Helical" evidence="6">
    <location>
        <begin position="117"/>
        <end position="137"/>
    </location>
</feature>